<organism evidence="1">
    <name type="scientific">uncultured Solirubrobacteraceae bacterium</name>
    <dbReference type="NCBI Taxonomy" id="1162706"/>
    <lineage>
        <taxon>Bacteria</taxon>
        <taxon>Bacillati</taxon>
        <taxon>Actinomycetota</taxon>
        <taxon>Thermoleophilia</taxon>
        <taxon>Solirubrobacterales</taxon>
        <taxon>Solirubrobacteraceae</taxon>
        <taxon>environmental samples</taxon>
    </lineage>
</organism>
<feature type="non-terminal residue" evidence="1">
    <location>
        <position position="1"/>
    </location>
</feature>
<proteinExistence type="predicted"/>
<name>A0A6J4SBT5_9ACTN</name>
<evidence type="ECO:0000313" key="1">
    <source>
        <dbReference type="EMBL" id="CAA9491425.1"/>
    </source>
</evidence>
<protein>
    <submittedName>
        <fullName evidence="1">Uncharacterized protein</fullName>
    </submittedName>
</protein>
<accession>A0A6J4SBT5</accession>
<feature type="non-terminal residue" evidence="1">
    <location>
        <position position="39"/>
    </location>
</feature>
<gene>
    <name evidence="1" type="ORF">AVDCRST_MAG67-1399</name>
</gene>
<reference evidence="1" key="1">
    <citation type="submission" date="2020-02" db="EMBL/GenBank/DDBJ databases">
        <authorList>
            <person name="Meier V. D."/>
        </authorList>
    </citation>
    <scope>NUCLEOTIDE SEQUENCE</scope>
    <source>
        <strain evidence="1">AVDCRST_MAG67</strain>
    </source>
</reference>
<dbReference type="EMBL" id="CADCVQ010000063">
    <property type="protein sequence ID" value="CAA9491425.1"/>
    <property type="molecule type" value="Genomic_DNA"/>
</dbReference>
<dbReference type="AlphaFoldDB" id="A0A6J4SBT5"/>
<sequence length="39" mass="4400">CASSPQPRMVTLRLRGVKNACSCYRPRFSPSWTWLISSG</sequence>